<evidence type="ECO:0000256" key="7">
    <source>
        <dbReference type="ARBA" id="ARBA00023239"/>
    </source>
</evidence>
<proteinExistence type="predicted"/>
<dbReference type="InterPro" id="IPR004838">
    <property type="entry name" value="NHTrfase_class1_PyrdxlP-BS"/>
</dbReference>
<keyword evidence="7 11" id="KW-0456">Lyase</keyword>
<comment type="catalytic activity">
    <reaction evidence="9">
        <text>O-phospho-L-threonine + H(+) = (R)-1-aminopropan-2-yl phosphate + CO2</text>
        <dbReference type="Rhea" id="RHEA:11492"/>
        <dbReference type="ChEBI" id="CHEBI:15378"/>
        <dbReference type="ChEBI" id="CHEBI:16526"/>
        <dbReference type="ChEBI" id="CHEBI:58563"/>
        <dbReference type="ChEBI" id="CHEBI:58675"/>
        <dbReference type="EC" id="4.1.1.81"/>
    </reaction>
</comment>
<keyword evidence="5" id="KW-0169">Cobalamin biosynthesis</keyword>
<dbReference type="CDD" id="cd00609">
    <property type="entry name" value="AAT_like"/>
    <property type="match status" value="1"/>
</dbReference>
<dbReference type="Proteomes" id="UP001306950">
    <property type="component" value="Unassembled WGS sequence"/>
</dbReference>
<evidence type="ECO:0000256" key="9">
    <source>
        <dbReference type="ARBA" id="ARBA00048531"/>
    </source>
</evidence>
<keyword evidence="6" id="KW-0663">Pyridoxal phosphate</keyword>
<comment type="pathway">
    <text evidence="3">Cofactor biosynthesis; adenosylcobalamin biosynthesis.</text>
</comment>
<feature type="domain" description="Aminotransferase class I/classII large" evidence="10">
    <location>
        <begin position="25"/>
        <end position="354"/>
    </location>
</feature>
<gene>
    <name evidence="11" type="primary">cobD</name>
    <name evidence="11" type="ORF">V3851_14430</name>
</gene>
<evidence type="ECO:0000259" key="10">
    <source>
        <dbReference type="Pfam" id="PF00155"/>
    </source>
</evidence>
<dbReference type="EC" id="4.1.1.81" evidence="4"/>
<evidence type="ECO:0000256" key="3">
    <source>
        <dbReference type="ARBA" id="ARBA00004953"/>
    </source>
</evidence>
<evidence type="ECO:0000256" key="1">
    <source>
        <dbReference type="ARBA" id="ARBA00001933"/>
    </source>
</evidence>
<dbReference type="GO" id="GO:0048472">
    <property type="term" value="F:threonine-phosphate decarboxylase activity"/>
    <property type="evidence" value="ECO:0007669"/>
    <property type="project" value="UniProtKB-EC"/>
</dbReference>
<dbReference type="InterPro" id="IPR004839">
    <property type="entry name" value="Aminotransferase_I/II_large"/>
</dbReference>
<dbReference type="EMBL" id="JAZHPZ010000006">
    <property type="protein sequence ID" value="MEF2967035.1"/>
    <property type="molecule type" value="Genomic_DNA"/>
</dbReference>
<dbReference type="PANTHER" id="PTHR42885">
    <property type="entry name" value="HISTIDINOL-PHOSPHATE AMINOTRANSFERASE-RELATED"/>
    <property type="match status" value="1"/>
</dbReference>
<comment type="caution">
    <text evidence="11">The sequence shown here is derived from an EMBL/GenBank/DDBJ whole genome shotgun (WGS) entry which is preliminary data.</text>
</comment>
<dbReference type="InterPro" id="IPR015421">
    <property type="entry name" value="PyrdxlP-dep_Trfase_major"/>
</dbReference>
<name>A0ABU7VU63_9BACL</name>
<dbReference type="Gene3D" id="3.40.640.10">
    <property type="entry name" value="Type I PLP-dependent aspartate aminotransferase-like (Major domain)"/>
    <property type="match status" value="1"/>
</dbReference>
<evidence type="ECO:0000256" key="2">
    <source>
        <dbReference type="ARBA" id="ARBA00003444"/>
    </source>
</evidence>
<protein>
    <recommendedName>
        <fullName evidence="4">threonine-phosphate decarboxylase</fullName>
        <ecNumber evidence="4">4.1.1.81</ecNumber>
    </recommendedName>
    <alternativeName>
        <fullName evidence="8">L-threonine-O-3-phosphate decarboxylase</fullName>
    </alternativeName>
</protein>
<dbReference type="InterPro" id="IPR015422">
    <property type="entry name" value="PyrdxlP-dep_Trfase_small"/>
</dbReference>
<keyword evidence="12" id="KW-1185">Reference proteome</keyword>
<organism evidence="11 12">
    <name type="scientific">Paenibacillus haidiansis</name>
    <dbReference type="NCBI Taxonomy" id="1574488"/>
    <lineage>
        <taxon>Bacteria</taxon>
        <taxon>Bacillati</taxon>
        <taxon>Bacillota</taxon>
        <taxon>Bacilli</taxon>
        <taxon>Bacillales</taxon>
        <taxon>Paenibacillaceae</taxon>
        <taxon>Paenibacillus</taxon>
    </lineage>
</organism>
<evidence type="ECO:0000256" key="6">
    <source>
        <dbReference type="ARBA" id="ARBA00022898"/>
    </source>
</evidence>
<accession>A0ABU7VU63</accession>
<comment type="cofactor">
    <cofactor evidence="1">
        <name>pyridoxal 5'-phosphate</name>
        <dbReference type="ChEBI" id="CHEBI:597326"/>
    </cofactor>
</comment>
<evidence type="ECO:0000256" key="5">
    <source>
        <dbReference type="ARBA" id="ARBA00022573"/>
    </source>
</evidence>
<dbReference type="SUPFAM" id="SSF53383">
    <property type="entry name" value="PLP-dependent transferases"/>
    <property type="match status" value="1"/>
</dbReference>
<evidence type="ECO:0000256" key="8">
    <source>
        <dbReference type="ARBA" id="ARBA00029996"/>
    </source>
</evidence>
<dbReference type="PROSITE" id="PS00105">
    <property type="entry name" value="AA_TRANSFER_CLASS_1"/>
    <property type="match status" value="1"/>
</dbReference>
<sequence length="366" mass="39801">MLLEVYGHGGDLATASVRYGVAPGKITDFSANINPLGPPPGVLELLKESLPRITGYPDPGHRALIAKLANILDTDKDCIVIGNGAAENMALALLALSPGKVGVIEPCFSEYRALSRQFGAEVVSVSGTEERDFRAAPEEVERLIKDSDLVFVGQPNNPNGVQYTLDELCRFAEAGERYRTYVVIDEAFIDFIPEANRQSLLGELERYPKLILIRSMTKFYAIPGLRLGYAIAHPETAAAMRGKQVTWSVNALALLAGEACLDAGEDYGRATISLIARQRETLRRELDRLGCRTWPGEANFLLVRLPEGRTAAGMQDALGRRGVLVRSCAMYPGLGERDIRIAVKDEAACAKLLDEMKRALNGGIGK</sequence>
<reference evidence="11 12" key="1">
    <citation type="submission" date="2024-02" db="EMBL/GenBank/DDBJ databases">
        <title>A nitrogen-fixing paenibacillus bacterium.</title>
        <authorList>
            <person name="Zhang W.L."/>
            <person name="Chen S.F."/>
        </authorList>
    </citation>
    <scope>NUCLEOTIDE SEQUENCE [LARGE SCALE GENOMIC DNA]</scope>
    <source>
        <strain evidence="11 12">M1</strain>
    </source>
</reference>
<comment type="function">
    <text evidence="2">Decarboxylates L-threonine-O-3-phosphate to yield (R)-1-amino-2-propanol O-2-phosphate, the precursor for the linkage between the nucleotide loop and the corrin ring in cobalamin.</text>
</comment>
<evidence type="ECO:0000256" key="4">
    <source>
        <dbReference type="ARBA" id="ARBA00012285"/>
    </source>
</evidence>
<dbReference type="Gene3D" id="3.90.1150.10">
    <property type="entry name" value="Aspartate Aminotransferase, domain 1"/>
    <property type="match status" value="1"/>
</dbReference>
<dbReference type="Pfam" id="PF00155">
    <property type="entry name" value="Aminotran_1_2"/>
    <property type="match status" value="1"/>
</dbReference>
<dbReference type="InterPro" id="IPR005860">
    <property type="entry name" value="CobD"/>
</dbReference>
<dbReference type="RefSeq" id="WP_331847256.1">
    <property type="nucleotide sequence ID" value="NZ_JAZHPZ010000006.1"/>
</dbReference>
<dbReference type="PANTHER" id="PTHR42885:SF1">
    <property type="entry name" value="THREONINE-PHOSPHATE DECARBOXYLASE"/>
    <property type="match status" value="1"/>
</dbReference>
<dbReference type="NCBIfam" id="TIGR01140">
    <property type="entry name" value="L_thr_O3P_dcar"/>
    <property type="match status" value="1"/>
</dbReference>
<evidence type="ECO:0000313" key="11">
    <source>
        <dbReference type="EMBL" id="MEF2967035.1"/>
    </source>
</evidence>
<dbReference type="InterPro" id="IPR015424">
    <property type="entry name" value="PyrdxlP-dep_Trfase"/>
</dbReference>
<evidence type="ECO:0000313" key="12">
    <source>
        <dbReference type="Proteomes" id="UP001306950"/>
    </source>
</evidence>